<dbReference type="PANTHER" id="PTHR33748">
    <property type="entry name" value="PROTEIN CBG04600"/>
    <property type="match status" value="1"/>
</dbReference>
<dbReference type="Pfam" id="PF17175">
    <property type="entry name" value="MOLO1"/>
    <property type="match status" value="1"/>
</dbReference>
<dbReference type="GO" id="GO:0005892">
    <property type="term" value="C:acetylcholine-gated channel complex"/>
    <property type="evidence" value="ECO:0007669"/>
    <property type="project" value="InterPro"/>
</dbReference>
<dbReference type="AlphaFoldDB" id="A0AAF3FDE9"/>
<feature type="signal peptide" evidence="2">
    <location>
        <begin position="1"/>
        <end position="16"/>
    </location>
</feature>
<evidence type="ECO:0000256" key="2">
    <source>
        <dbReference type="SAM" id="SignalP"/>
    </source>
</evidence>
<dbReference type="PANTHER" id="PTHR33748:SF5">
    <property type="entry name" value="GROUND-LIKE DOMAIN-CONTAINING PROTEIN"/>
    <property type="match status" value="1"/>
</dbReference>
<sequence length="272" mass="30585">MHRFLLVLGWIGVSSAFTGYSPESFPDSMTQQLLCNQDTPTLLCDPTSQLAQGKNITENYQRINQKLAALRYNTTCKCGPTDSNLGKCDSIGAWGFTASVAILDSMILDVNQHGRDDVLRAIEEFAHRLRRRFPRGNCDDDVYIVLSVKDDAIWTSAGKVAERYLTPELVNTITITAEQYFKKKQYTDGLVYMIEEYNKVFNEEKVETVESTGWDWPIPKWVVIVLGVIVGLVIIGLLACAIYCLAKCCCLKDRRGNYSTVNRGNNPRPAHL</sequence>
<protein>
    <submittedName>
        <fullName evidence="4">Uncharacterized protein</fullName>
    </submittedName>
</protein>
<proteinExistence type="predicted"/>
<keyword evidence="1" id="KW-0812">Transmembrane</keyword>
<evidence type="ECO:0000256" key="1">
    <source>
        <dbReference type="SAM" id="Phobius"/>
    </source>
</evidence>
<feature type="transmembrane region" description="Helical" evidence="1">
    <location>
        <begin position="221"/>
        <end position="246"/>
    </location>
</feature>
<keyword evidence="2" id="KW-0732">Signal</keyword>
<dbReference type="InterPro" id="IPR033438">
    <property type="entry name" value="MOLO1"/>
</dbReference>
<accession>A0AAF3FDE9</accession>
<dbReference type="Gene3D" id="3.10.310.50">
    <property type="match status" value="1"/>
</dbReference>
<dbReference type="Proteomes" id="UP000887575">
    <property type="component" value="Unassembled WGS sequence"/>
</dbReference>
<dbReference type="WBParaSite" id="MBELARI_LOCUS5026">
    <property type="protein sequence ID" value="MBELARI_LOCUS5026"/>
    <property type="gene ID" value="MBELARI_LOCUS5026"/>
</dbReference>
<evidence type="ECO:0000313" key="3">
    <source>
        <dbReference type="Proteomes" id="UP000887575"/>
    </source>
</evidence>
<keyword evidence="1" id="KW-0472">Membrane</keyword>
<organism evidence="3 4">
    <name type="scientific">Mesorhabditis belari</name>
    <dbReference type="NCBI Taxonomy" id="2138241"/>
    <lineage>
        <taxon>Eukaryota</taxon>
        <taxon>Metazoa</taxon>
        <taxon>Ecdysozoa</taxon>
        <taxon>Nematoda</taxon>
        <taxon>Chromadorea</taxon>
        <taxon>Rhabditida</taxon>
        <taxon>Rhabditina</taxon>
        <taxon>Rhabditomorpha</taxon>
        <taxon>Rhabditoidea</taxon>
        <taxon>Rhabditidae</taxon>
        <taxon>Mesorhabditinae</taxon>
        <taxon>Mesorhabditis</taxon>
    </lineage>
</organism>
<name>A0AAF3FDE9_9BILA</name>
<keyword evidence="1" id="KW-1133">Transmembrane helix</keyword>
<keyword evidence="3" id="KW-1185">Reference proteome</keyword>
<reference evidence="4" key="1">
    <citation type="submission" date="2024-02" db="UniProtKB">
        <authorList>
            <consortium name="WormBaseParasite"/>
        </authorList>
    </citation>
    <scope>IDENTIFICATION</scope>
</reference>
<feature type="chain" id="PRO_5042159979" evidence="2">
    <location>
        <begin position="17"/>
        <end position="272"/>
    </location>
</feature>
<evidence type="ECO:0000313" key="4">
    <source>
        <dbReference type="WBParaSite" id="MBELARI_LOCUS5026"/>
    </source>
</evidence>